<dbReference type="InterPro" id="IPR039537">
    <property type="entry name" value="Retrotran_Ty1/copia-like"/>
</dbReference>
<feature type="compositionally biased region" description="Basic and acidic residues" evidence="4">
    <location>
        <begin position="1764"/>
        <end position="1778"/>
    </location>
</feature>
<feature type="compositionally biased region" description="Pro residues" evidence="4">
    <location>
        <begin position="2380"/>
        <end position="2393"/>
    </location>
</feature>
<sequence>MKKLQNGKWGSPRSRTDPTLLNDSEMAAEGNGDLPVPDLRTMEELCQPSLNGRCGPIAPISIQATNFRVKNDMIQQVRNSCQFHGLPGDDANRHLDKFLHVTQSIKVNGVTDDALLLYLFPHSLTHHATAWFDRLLRNSINTFEKMAKMFLAQKAEMAEINKNLMRVLQVNQQVKAVTPSCETYGGPHSFSDCPATVGNTQNVYVAGAYQGIKETIILRGTAKEGINSSKELTKENDAILKNMQTNMTSLTKSNLELKNMFGQFMKMNTASSLGLGTLPGNTITNPKEDLKGITTRSGTAYQGPTIPTTSSSSLVVECETEVTKDMVHPTNNESTENVQPPVVPTESPILNSEPVISPIIEPVASPVSAPKPNQKPLIPYPSRLHDQKLRDKANDQQEFFFQIFKDLNFNISFADALILMPKFGTSIKSLLTNKDKLSLADLGASINLMPLSVWNKLSLPDLSPMCMTLELSDRLISRPVGVAEDVFVKVGTFHFPADFVVVDFDTDPRVPLILGKSFLKTGRALIDVFEGELTIRVEDFLSDDPSLPPPNQGNYMPQVRKELKTCKAKTDKSSIDEPPEVELKYLPPHLEVFLEGDDKLPVIIAKYLSVEDKIALITVLKSHKRAIAWKLSDIKGINPEFCTYKILMEEDFEPVVQHQRRVNPKIYDVIKNEVLQLLDAGLIYLISDSPSVSPVHCVPKKGGFTVVENEENELILTRLVTGWRVCIDYRNLNEATRKDHFPLSFMDQMLKILAGNQYYCFLDGFSGYFQITIDPKDQKKTTFTCPYETFAYLRMPFGLYNAPGMFLRCMMAIFHDMVEKTMEVFMDDFSFFKNSFQTCLSHLEKMLKRCEDTNLCLNWEKSHFMVKEGIVLGHKISKNGIEVDKAKVDVIAKLPHPTTVKVILNGDSPIPTRVVEGVLQPVAPTTAEQKLARKNELKAHGTLLMALLDKHQLKFNSHKDAKKLMEDIEKSLPSEWKTHTLIWRNKADLEEQSLDNLFDSLNIYEDEVKQSSSTGTTTQNLAFVSSSNTDSTTESVSAAASVFAVYAKMLVSSLPNVDSLSNVMDLRWQMAMLTMRARRFLQKTGGNLGANGPTSMGFDMSKVECYNCHRKGHFARECRSPKDSRRNSATEPQRRTVPVETSTSNALVSQYDGVGSYDWSYQAEDEPANYVLMAFSSSSSSSDNESNESWPPSSLYDRFQPSDGYHDVPPPYTGTFMPPKPDLVFNTAPTAVETDHPAFSVQLSPTKPEQDLSHTNRPTAPIIEDWHVETSIPAATSKPASPQSASSGKRRNRKACFVCKSLDHLIKDCDYHANKMAQPITRNHAHRGTHKHYAQMTHHNPQKHMVPVAVLTQSKPVFITVVRPVSVVVLQIKVTRPRYAKPFVTQTISPIIRHITRSHSLKTSNLPLRVTAIKAPVVSVAQGVIDSGCSRHMTGNMSYLSDFEEINSGYVAFEGNLVRGLPINFFKNDHTCVACKKGKQHRASCKTKPISSVDQPLYRLHMDLFGPTFVKSLNKKSYCLVVTDDYSRFTWVFFLATKDENSLIRKTFITGLENQLSLKVKVIRSDNGTEFKNHDLNQFCGMKGIKREFSVPRTPQQNGIDERKNRTLIKAARTMLADLLLPILFWVEAVNTACYVQNRVLVTKHHNKTPYELLHGRTPSIGFIRPFGCLVTILNTLDSLGKFKRKVDKGFLVRYSVNSKAFRVFNSRTCIVQETLHVNFLENRPNIASSGPTWLFDIDSLTRIMNYQPVTAGNQTNPSADAALDGKEPDFDAKKPESEVSVSPSSSAQSRKQDDKTKKETKGKSHVESFTGYRDLSAEFKDCSDNSINEVNAAVSPIPTTRIHKDHPVSQIIGDLSSTTQTISMIRVVKDQGGLLQMFNDDFHTCMFVCFLSQEEPKTKVWILVDLLHRKRAIGTKWVFRNKKDERGIVVRNKERLVTQRHTQEEGIDYKEVFAPVARIEAIRLFLPYASFMGFMVYQMDVKSAFLYGTIEEEVYVCQPPGFEDPNHPEKVYKVVKALYGLHQAPRACQDKYVAEILRKFGLTEGKSASTPIDTEKPLLKDPDGEDVDVHTYRGEYVAAASCCVQVLWIQNQLLDYGDSPLLGVNTPRSDEDRLELMELTVFLLPKVEKVGIGVNAVDLQVFAVRHMLLLLVQKLLLFSLTNWCCSFSAVSSIKYALTVNPNIYVSCIKQFWTTVTVKQVNDVTRLQALIDKKKVVVTEATIREALRLDDAEGVDCLPNDLVRNVDSTTKFYMYPRFLQLINRKHVGNLSTHTTKYTSPALTQKVSANIRRVEKGFSEVETPLFEGMLVDQQGEEEGVTDENIEEVNAGDAAEGDDSAAHGEVPTIFEEQSIPSPTPPTPPSQPPQDIPSTSQVQQTPPQSPQVQPPSPQPQPQQAAEFPMSLLQKVMDTYAALTRRVEHLEFDKVTQALEITKLKKRVQKLEKRNKVRVLKLRRLQKVGTSQRVETSNDTMMDDKSNQGRMIAEMDQDDAVVLKDDKEEYKDVVDVVTDVEEAKVDDSAQDQGRQVESHAEIYKIDMDHANKVLSMQNDETKPNEVQEVVDVVTTAKLITEVVTAASETVTAAKRAAKRRKLDEEVEDLKRHLQIVPNEDDDVYTEATPLARKVPVVDYEIIEMNNKPYYKIIRADGTHQLYISFLTLLSNFDREDLEALWSLVKERFSTAKPKNFSDDFLLTTLGAMFETPDAHAQIWKNQRSVHVQAKTKS</sequence>
<dbReference type="SUPFAM" id="SSF56672">
    <property type="entry name" value="DNA/RNA polymerases"/>
    <property type="match status" value="1"/>
</dbReference>
<name>A0A6L2M7X7_TANCI</name>
<dbReference type="PANTHER" id="PTHR42648:SF32">
    <property type="entry name" value="RIBONUCLEASE H-LIKE DOMAIN, GAG-PRE-INTEGRASE DOMAIN PROTEIN-RELATED"/>
    <property type="match status" value="1"/>
</dbReference>
<dbReference type="InterPro" id="IPR036397">
    <property type="entry name" value="RNaseH_sf"/>
</dbReference>
<keyword evidence="3" id="KW-0862">Zinc</keyword>
<dbReference type="Pfam" id="PF00665">
    <property type="entry name" value="rve"/>
    <property type="match status" value="1"/>
</dbReference>
<dbReference type="Pfam" id="PF25597">
    <property type="entry name" value="SH3_retrovirus"/>
    <property type="match status" value="1"/>
</dbReference>
<dbReference type="GO" id="GO:0008270">
    <property type="term" value="F:zinc ion binding"/>
    <property type="evidence" value="ECO:0007669"/>
    <property type="project" value="UniProtKB-KW"/>
</dbReference>
<dbReference type="InterPro" id="IPR057670">
    <property type="entry name" value="SH3_retrovirus"/>
</dbReference>
<feature type="region of interest" description="Disordered" evidence="4">
    <location>
        <begin position="1752"/>
        <end position="1806"/>
    </location>
</feature>
<dbReference type="Gene3D" id="3.30.420.10">
    <property type="entry name" value="Ribonuclease H-like superfamily/Ribonuclease H"/>
    <property type="match status" value="1"/>
</dbReference>
<dbReference type="InterPro" id="IPR021109">
    <property type="entry name" value="Peptidase_aspartic_dom_sf"/>
</dbReference>
<dbReference type="GO" id="GO:0015074">
    <property type="term" value="P:DNA integration"/>
    <property type="evidence" value="ECO:0007669"/>
    <property type="project" value="InterPro"/>
</dbReference>
<dbReference type="PANTHER" id="PTHR42648">
    <property type="entry name" value="TRANSPOSASE, PUTATIVE-RELATED"/>
    <property type="match status" value="1"/>
</dbReference>
<dbReference type="Pfam" id="PF00078">
    <property type="entry name" value="RVT_1"/>
    <property type="match status" value="1"/>
</dbReference>
<dbReference type="EMBL" id="BKCJ010005746">
    <property type="protein sequence ID" value="GEU68415.1"/>
    <property type="molecule type" value="Genomic_DNA"/>
</dbReference>
<evidence type="ECO:0000256" key="2">
    <source>
        <dbReference type="ARBA" id="ARBA00022801"/>
    </source>
</evidence>
<evidence type="ECO:0000256" key="1">
    <source>
        <dbReference type="ARBA" id="ARBA00022723"/>
    </source>
</evidence>
<feature type="compositionally biased region" description="Low complexity" evidence="4">
    <location>
        <begin position="2369"/>
        <end position="2379"/>
    </location>
</feature>
<evidence type="ECO:0000313" key="7">
    <source>
        <dbReference type="EMBL" id="GEU68415.1"/>
    </source>
</evidence>
<evidence type="ECO:0000259" key="5">
    <source>
        <dbReference type="PROSITE" id="PS50158"/>
    </source>
</evidence>
<dbReference type="InterPro" id="IPR043502">
    <property type="entry name" value="DNA/RNA_pol_sf"/>
</dbReference>
<feature type="compositionally biased region" description="Low complexity" evidence="4">
    <location>
        <begin position="1177"/>
        <end position="1194"/>
    </location>
</feature>
<keyword evidence="7" id="KW-0548">Nucleotidyltransferase</keyword>
<comment type="caution">
    <text evidence="7">The sequence shown here is derived from an EMBL/GenBank/DDBJ whole genome shotgun (WGS) entry which is preliminary data.</text>
</comment>
<dbReference type="InterPro" id="IPR000477">
    <property type="entry name" value="RT_dom"/>
</dbReference>
<dbReference type="InterPro" id="IPR013103">
    <property type="entry name" value="RVT_2"/>
</dbReference>
<dbReference type="SUPFAM" id="SSF57756">
    <property type="entry name" value="Retrovirus zinc finger-like domains"/>
    <property type="match status" value="1"/>
</dbReference>
<feature type="compositionally biased region" description="Pro residues" evidence="4">
    <location>
        <begin position="2355"/>
        <end position="2368"/>
    </location>
</feature>
<dbReference type="Gene3D" id="4.10.60.10">
    <property type="entry name" value="Zinc finger, CCHC-type"/>
    <property type="match status" value="1"/>
</dbReference>
<feature type="region of interest" description="Disordered" evidence="4">
    <location>
        <begin position="2350"/>
        <end position="2397"/>
    </location>
</feature>
<feature type="domain" description="Integrase catalytic" evidence="6">
    <location>
        <begin position="1492"/>
        <end position="1658"/>
    </location>
</feature>
<keyword evidence="7" id="KW-0695">RNA-directed DNA polymerase</keyword>
<dbReference type="PROSITE" id="PS50158">
    <property type="entry name" value="ZF_CCHC"/>
    <property type="match status" value="1"/>
</dbReference>
<keyword evidence="1" id="KW-0479">Metal-binding</keyword>
<dbReference type="SUPFAM" id="SSF53098">
    <property type="entry name" value="Ribonuclease H-like"/>
    <property type="match status" value="1"/>
</dbReference>
<feature type="region of interest" description="Disordered" evidence="4">
    <location>
        <begin position="1116"/>
        <end position="1144"/>
    </location>
</feature>
<evidence type="ECO:0000256" key="3">
    <source>
        <dbReference type="PROSITE-ProRule" id="PRU00047"/>
    </source>
</evidence>
<evidence type="ECO:0000259" key="6">
    <source>
        <dbReference type="PROSITE" id="PS50994"/>
    </source>
</evidence>
<keyword evidence="2" id="KW-0378">Hydrolase</keyword>
<protein>
    <submittedName>
        <fullName evidence="7">Reverse transcriptase domain-containing protein</fullName>
    </submittedName>
</protein>
<dbReference type="PROSITE" id="PS50994">
    <property type="entry name" value="INTEGRASE"/>
    <property type="match status" value="1"/>
</dbReference>
<organism evidence="7">
    <name type="scientific">Tanacetum cinerariifolium</name>
    <name type="common">Dalmatian daisy</name>
    <name type="synonym">Chrysanthemum cinerariifolium</name>
    <dbReference type="NCBI Taxonomy" id="118510"/>
    <lineage>
        <taxon>Eukaryota</taxon>
        <taxon>Viridiplantae</taxon>
        <taxon>Streptophyta</taxon>
        <taxon>Embryophyta</taxon>
        <taxon>Tracheophyta</taxon>
        <taxon>Spermatophyta</taxon>
        <taxon>Magnoliopsida</taxon>
        <taxon>eudicotyledons</taxon>
        <taxon>Gunneridae</taxon>
        <taxon>Pentapetalae</taxon>
        <taxon>asterids</taxon>
        <taxon>campanulids</taxon>
        <taxon>Asterales</taxon>
        <taxon>Asteraceae</taxon>
        <taxon>Asteroideae</taxon>
        <taxon>Anthemideae</taxon>
        <taxon>Anthemidinae</taxon>
        <taxon>Tanacetum</taxon>
    </lineage>
</organism>
<feature type="region of interest" description="Disordered" evidence="4">
    <location>
        <begin position="1272"/>
        <end position="1292"/>
    </location>
</feature>
<feature type="compositionally biased region" description="Polar residues" evidence="4">
    <location>
        <begin position="1278"/>
        <end position="1287"/>
    </location>
</feature>
<dbReference type="Gene3D" id="3.10.10.10">
    <property type="entry name" value="HIV Type 1 Reverse Transcriptase, subunit A, domain 1"/>
    <property type="match status" value="1"/>
</dbReference>
<dbReference type="Gene3D" id="2.40.70.10">
    <property type="entry name" value="Acid Proteases"/>
    <property type="match status" value="1"/>
</dbReference>
<dbReference type="InterPro" id="IPR043128">
    <property type="entry name" value="Rev_trsase/Diguanyl_cyclase"/>
</dbReference>
<dbReference type="InterPro" id="IPR036875">
    <property type="entry name" value="Znf_CCHC_sf"/>
</dbReference>
<proteinExistence type="predicted"/>
<dbReference type="CDD" id="cd01647">
    <property type="entry name" value="RT_LTR"/>
    <property type="match status" value="1"/>
</dbReference>
<keyword evidence="3" id="KW-0863">Zinc-finger</keyword>
<dbReference type="InterPro" id="IPR001878">
    <property type="entry name" value="Znf_CCHC"/>
</dbReference>
<feature type="region of interest" description="Disordered" evidence="4">
    <location>
        <begin position="1177"/>
        <end position="1212"/>
    </location>
</feature>
<dbReference type="InterPro" id="IPR012337">
    <property type="entry name" value="RNaseH-like_sf"/>
</dbReference>
<dbReference type="GO" id="GO:0003964">
    <property type="term" value="F:RNA-directed DNA polymerase activity"/>
    <property type="evidence" value="ECO:0007669"/>
    <property type="project" value="UniProtKB-KW"/>
</dbReference>
<dbReference type="CDD" id="cd00303">
    <property type="entry name" value="retropepsin_like"/>
    <property type="match status" value="1"/>
</dbReference>
<evidence type="ECO:0000256" key="4">
    <source>
        <dbReference type="SAM" id="MobiDB-lite"/>
    </source>
</evidence>
<gene>
    <name evidence="7" type="ORF">Tci_040393</name>
</gene>
<feature type="compositionally biased region" description="Basic and acidic residues" evidence="4">
    <location>
        <begin position="1116"/>
        <end position="1134"/>
    </location>
</feature>
<dbReference type="InterPro" id="IPR001584">
    <property type="entry name" value="Integrase_cat-core"/>
</dbReference>
<reference evidence="7" key="1">
    <citation type="journal article" date="2019" name="Sci. Rep.">
        <title>Draft genome of Tanacetum cinerariifolium, the natural source of mosquito coil.</title>
        <authorList>
            <person name="Yamashiro T."/>
            <person name="Shiraishi A."/>
            <person name="Satake H."/>
            <person name="Nakayama K."/>
        </authorList>
    </citation>
    <scope>NUCLEOTIDE SEQUENCE</scope>
</reference>
<dbReference type="SMART" id="SM00343">
    <property type="entry name" value="ZnF_C2HC"/>
    <property type="match status" value="2"/>
</dbReference>
<dbReference type="Pfam" id="PF00098">
    <property type="entry name" value="zf-CCHC"/>
    <property type="match status" value="1"/>
</dbReference>
<feature type="region of interest" description="Disordered" evidence="4">
    <location>
        <begin position="1"/>
        <end position="34"/>
    </location>
</feature>
<feature type="compositionally biased region" description="Basic and acidic residues" evidence="4">
    <location>
        <begin position="1791"/>
        <end position="1806"/>
    </location>
</feature>
<keyword evidence="7" id="KW-0808">Transferase</keyword>
<accession>A0A6L2M7X7</accession>
<dbReference type="Pfam" id="PF07727">
    <property type="entry name" value="RVT_2"/>
    <property type="match status" value="1"/>
</dbReference>
<dbReference type="GO" id="GO:0003676">
    <property type="term" value="F:nucleic acid binding"/>
    <property type="evidence" value="ECO:0007669"/>
    <property type="project" value="InterPro"/>
</dbReference>
<feature type="domain" description="CCHC-type" evidence="5">
    <location>
        <begin position="1105"/>
        <end position="1120"/>
    </location>
</feature>
<dbReference type="Gene3D" id="3.30.70.270">
    <property type="match status" value="1"/>
</dbReference>
<dbReference type="GO" id="GO:0016787">
    <property type="term" value="F:hydrolase activity"/>
    <property type="evidence" value="ECO:0007669"/>
    <property type="project" value="UniProtKB-KW"/>
</dbReference>